<dbReference type="Proteomes" id="UP000470082">
    <property type="component" value="Unassembled WGS sequence"/>
</dbReference>
<gene>
    <name evidence="1" type="ORF">FYJ50_07630</name>
</gene>
<proteinExistence type="predicted"/>
<dbReference type="InterPro" id="IPR018597">
    <property type="entry name" value="Phage_Tuc2009_YjcQ"/>
</dbReference>
<comment type="caution">
    <text evidence="1">The sequence shown here is derived from an EMBL/GenBank/DDBJ whole genome shotgun (WGS) entry which is preliminary data.</text>
</comment>
<name>A0A7X2N3V6_9FIRM</name>
<sequence>MAKDDYYVIIYKILAYLYMQLKNGENTNPDFIKNDGFLFKINERYWNYIIVHLLKDGYIEGVNVTKAFGNEVIISDIENCQITPKGIDYLCNNSLFEKTKCFLKETKDITPFV</sequence>
<keyword evidence="2" id="KW-1185">Reference proteome</keyword>
<evidence type="ECO:0000313" key="1">
    <source>
        <dbReference type="EMBL" id="MSS01961.1"/>
    </source>
</evidence>
<dbReference type="EMBL" id="VUMM01000016">
    <property type="protein sequence ID" value="MSS01961.1"/>
    <property type="molecule type" value="Genomic_DNA"/>
</dbReference>
<dbReference type="RefSeq" id="WP_154460724.1">
    <property type="nucleotide sequence ID" value="NZ_VUMM01000016.1"/>
</dbReference>
<dbReference type="InterPro" id="IPR036390">
    <property type="entry name" value="WH_DNA-bd_sf"/>
</dbReference>
<organism evidence="1 2">
    <name type="scientific">Floccifex porci</name>
    <dbReference type="NCBI Taxonomy" id="2606629"/>
    <lineage>
        <taxon>Bacteria</taxon>
        <taxon>Bacillati</taxon>
        <taxon>Bacillota</taxon>
        <taxon>Erysipelotrichia</taxon>
        <taxon>Erysipelotrichales</taxon>
        <taxon>Erysipelotrichaceae</taxon>
        <taxon>Floccifex</taxon>
    </lineage>
</organism>
<dbReference type="Gene3D" id="1.10.10.10">
    <property type="entry name" value="Winged helix-like DNA-binding domain superfamily/Winged helix DNA-binding domain"/>
    <property type="match status" value="1"/>
</dbReference>
<dbReference type="SUPFAM" id="SSF46785">
    <property type="entry name" value="Winged helix' DNA-binding domain"/>
    <property type="match status" value="1"/>
</dbReference>
<protein>
    <recommendedName>
        <fullName evidence="3">YjcQ protein</fullName>
    </recommendedName>
</protein>
<dbReference type="AlphaFoldDB" id="A0A7X2N3V6"/>
<dbReference type="Pfam" id="PF09639">
    <property type="entry name" value="YjcQ"/>
    <property type="match status" value="1"/>
</dbReference>
<accession>A0A7X2N3V6</accession>
<evidence type="ECO:0000313" key="2">
    <source>
        <dbReference type="Proteomes" id="UP000470082"/>
    </source>
</evidence>
<reference evidence="1 2" key="1">
    <citation type="submission" date="2019-08" db="EMBL/GenBank/DDBJ databases">
        <title>In-depth cultivation of the pig gut microbiome towards novel bacterial diversity and tailored functional studies.</title>
        <authorList>
            <person name="Wylensek D."/>
            <person name="Hitch T.C.A."/>
            <person name="Clavel T."/>
        </authorList>
    </citation>
    <scope>NUCLEOTIDE SEQUENCE [LARGE SCALE GENOMIC DNA]</scope>
    <source>
        <strain evidence="1 2">LKV-178-WT-2G</strain>
    </source>
</reference>
<evidence type="ECO:0008006" key="3">
    <source>
        <dbReference type="Google" id="ProtNLM"/>
    </source>
</evidence>
<dbReference type="InterPro" id="IPR036388">
    <property type="entry name" value="WH-like_DNA-bd_sf"/>
</dbReference>